<dbReference type="RefSeq" id="WP_124326709.1">
    <property type="nucleotide sequence ID" value="NZ_BEXT01000001.1"/>
</dbReference>
<dbReference type="PANTHER" id="PTHR11907">
    <property type="entry name" value="AMIDOPHOSPHORIBOSYLTRANSFERASE"/>
    <property type="match status" value="1"/>
</dbReference>
<dbReference type="Proteomes" id="UP000288096">
    <property type="component" value="Unassembled WGS sequence"/>
</dbReference>
<sequence length="306" mass="33809">MCAIAGLLFKNGKRRNFNMTTGAALTEILDATLHRGPDSAGWAIYREPLEAGTLRIRFLVSDGDKRAGEIEKIHQILAAQKAEIIREESLGCTYGVFVRYTGDILTLTHAAEKQVKMISVGASLDIIKDVGQPLDLSPRYGIRDFNGAHGIAHIRLATESGVHPDTAHPFWACGFADIATVHNGQLTNYWIMRRRLERRGMAFQTENDTELIAVYLAYRMSQGATLEDALKTSLEDLDGTFSYLVATKDAIGYAKDKLAAKPMVKYEDEDMIAISSEEVGLNRLFPGRALPTTEPAPLTYGLWSRS</sequence>
<feature type="domain" description="Glutamine amidotransferase type-2" evidence="3">
    <location>
        <begin position="2"/>
        <end position="306"/>
    </location>
</feature>
<reference evidence="5" key="1">
    <citation type="submission" date="2017-11" db="EMBL/GenBank/DDBJ databases">
        <authorList>
            <person name="Watanabe M."/>
            <person name="Kojima H."/>
        </authorList>
    </citation>
    <scope>NUCLEOTIDE SEQUENCE [LARGE SCALE GENOMIC DNA]</scope>
    <source>
        <strain evidence="5">Tokyo 01</strain>
    </source>
</reference>
<gene>
    <name evidence="4" type="ORF">DENIS_0112</name>
</gene>
<keyword evidence="2 4" id="KW-0315">Glutamine amidotransferase</keyword>
<accession>A0A401FQB2</accession>
<evidence type="ECO:0000313" key="4">
    <source>
        <dbReference type="EMBL" id="GBC59176.1"/>
    </source>
</evidence>
<keyword evidence="1 4" id="KW-0808">Transferase</keyword>
<dbReference type="Pfam" id="PF13522">
    <property type="entry name" value="GATase_6"/>
    <property type="match status" value="1"/>
</dbReference>
<dbReference type="AlphaFoldDB" id="A0A401FQB2"/>
<organism evidence="4 5">
    <name type="scientific">Desulfonema ishimotonii</name>
    <dbReference type="NCBI Taxonomy" id="45657"/>
    <lineage>
        <taxon>Bacteria</taxon>
        <taxon>Pseudomonadati</taxon>
        <taxon>Thermodesulfobacteriota</taxon>
        <taxon>Desulfobacteria</taxon>
        <taxon>Desulfobacterales</taxon>
        <taxon>Desulfococcaceae</taxon>
        <taxon>Desulfonema</taxon>
    </lineage>
</organism>
<dbReference type="InterPro" id="IPR029055">
    <property type="entry name" value="Ntn_hydrolases_N"/>
</dbReference>
<evidence type="ECO:0000313" key="5">
    <source>
        <dbReference type="Proteomes" id="UP000288096"/>
    </source>
</evidence>
<dbReference type="Gene3D" id="3.60.20.10">
    <property type="entry name" value="Glutamine Phosphoribosylpyrophosphate, subunit 1, domain 1"/>
    <property type="match status" value="1"/>
</dbReference>
<evidence type="ECO:0000256" key="2">
    <source>
        <dbReference type="ARBA" id="ARBA00022962"/>
    </source>
</evidence>
<protein>
    <submittedName>
        <fullName evidence="4">Glutamine amidotransferase</fullName>
    </submittedName>
</protein>
<evidence type="ECO:0000259" key="3">
    <source>
        <dbReference type="PROSITE" id="PS51278"/>
    </source>
</evidence>
<dbReference type="InterPro" id="IPR017932">
    <property type="entry name" value="GATase_2_dom"/>
</dbReference>
<proteinExistence type="predicted"/>
<dbReference type="GO" id="GO:0016740">
    <property type="term" value="F:transferase activity"/>
    <property type="evidence" value="ECO:0007669"/>
    <property type="project" value="UniProtKB-KW"/>
</dbReference>
<reference evidence="5" key="2">
    <citation type="submission" date="2019-01" db="EMBL/GenBank/DDBJ databases">
        <title>Genome sequence of Desulfonema ishimotonii strain Tokyo 01.</title>
        <authorList>
            <person name="Fukui M."/>
        </authorList>
    </citation>
    <scope>NUCLEOTIDE SEQUENCE [LARGE SCALE GENOMIC DNA]</scope>
    <source>
        <strain evidence="5">Tokyo 01</strain>
    </source>
</reference>
<dbReference type="SUPFAM" id="SSF56235">
    <property type="entry name" value="N-terminal nucleophile aminohydrolases (Ntn hydrolases)"/>
    <property type="match status" value="1"/>
</dbReference>
<dbReference type="PROSITE" id="PS51278">
    <property type="entry name" value="GATASE_TYPE_2"/>
    <property type="match status" value="1"/>
</dbReference>
<dbReference type="OrthoDB" id="9763290at2"/>
<comment type="caution">
    <text evidence="4">The sequence shown here is derived from an EMBL/GenBank/DDBJ whole genome shotgun (WGS) entry which is preliminary data.</text>
</comment>
<dbReference type="EMBL" id="BEXT01000001">
    <property type="protein sequence ID" value="GBC59176.1"/>
    <property type="molecule type" value="Genomic_DNA"/>
</dbReference>
<evidence type="ECO:0000256" key="1">
    <source>
        <dbReference type="ARBA" id="ARBA00022679"/>
    </source>
</evidence>
<name>A0A401FQB2_9BACT</name>
<keyword evidence="5" id="KW-1185">Reference proteome</keyword>